<dbReference type="InterPro" id="IPR052426">
    <property type="entry name" value="Plant_dev_regulator"/>
</dbReference>
<dbReference type="AlphaFoldDB" id="A0AAV8AR44"/>
<dbReference type="Proteomes" id="UP001140206">
    <property type="component" value="Chromosome 3"/>
</dbReference>
<gene>
    <name evidence="11" type="ORF">LUZ62_003801</name>
    <name evidence="12" type="ORF">LUZ62_054989</name>
</gene>
<dbReference type="PROSITE" id="PS50157">
    <property type="entry name" value="ZINC_FINGER_C2H2_2"/>
    <property type="match status" value="1"/>
</dbReference>
<dbReference type="GO" id="GO:0008270">
    <property type="term" value="F:zinc ion binding"/>
    <property type="evidence" value="ECO:0007669"/>
    <property type="project" value="UniProtKB-KW"/>
</dbReference>
<organism evidence="11 13">
    <name type="scientific">Rhynchospora pubera</name>
    <dbReference type="NCBI Taxonomy" id="906938"/>
    <lineage>
        <taxon>Eukaryota</taxon>
        <taxon>Viridiplantae</taxon>
        <taxon>Streptophyta</taxon>
        <taxon>Embryophyta</taxon>
        <taxon>Tracheophyta</taxon>
        <taxon>Spermatophyta</taxon>
        <taxon>Magnoliopsida</taxon>
        <taxon>Liliopsida</taxon>
        <taxon>Poales</taxon>
        <taxon>Cyperaceae</taxon>
        <taxon>Cyperoideae</taxon>
        <taxon>Rhynchosporeae</taxon>
        <taxon>Rhynchospora</taxon>
    </lineage>
</organism>
<feature type="compositionally biased region" description="Polar residues" evidence="9">
    <location>
        <begin position="88"/>
        <end position="97"/>
    </location>
</feature>
<keyword evidence="4" id="KW-0862">Zinc</keyword>
<evidence type="ECO:0000256" key="8">
    <source>
        <dbReference type="PROSITE-ProRule" id="PRU00042"/>
    </source>
</evidence>
<protein>
    <submittedName>
        <fullName evidence="11">C2H2-like zinc finger protein</fullName>
    </submittedName>
</protein>
<dbReference type="PANTHER" id="PTHR45801:SF5">
    <property type="entry name" value="OS05G0286100 PROTEIN"/>
    <property type="match status" value="1"/>
</dbReference>
<feature type="domain" description="C2H2-type" evidence="10">
    <location>
        <begin position="53"/>
        <end position="80"/>
    </location>
</feature>
<keyword evidence="7" id="KW-0539">Nucleus</keyword>
<keyword evidence="3 8" id="KW-0863">Zinc-finger</keyword>
<comment type="caution">
    <text evidence="11">The sequence shown here is derived from an EMBL/GenBank/DDBJ whole genome shotgun (WGS) entry which is preliminary data.</text>
</comment>
<proteinExistence type="predicted"/>
<accession>A0AAV8AR44</accession>
<evidence type="ECO:0000259" key="10">
    <source>
        <dbReference type="PROSITE" id="PS50157"/>
    </source>
</evidence>
<evidence type="ECO:0000256" key="1">
    <source>
        <dbReference type="ARBA" id="ARBA00004123"/>
    </source>
</evidence>
<keyword evidence="6" id="KW-0804">Transcription</keyword>
<feature type="region of interest" description="Disordered" evidence="9">
    <location>
        <begin position="77"/>
        <end position="105"/>
    </location>
</feature>
<evidence type="ECO:0000313" key="12">
    <source>
        <dbReference type="EMBL" id="KAJ4770732.1"/>
    </source>
</evidence>
<dbReference type="EMBL" id="JAMFTS010005788">
    <property type="protein sequence ID" value="KAJ4733080.1"/>
    <property type="molecule type" value="Genomic_DNA"/>
</dbReference>
<evidence type="ECO:0000256" key="6">
    <source>
        <dbReference type="ARBA" id="ARBA00023163"/>
    </source>
</evidence>
<evidence type="ECO:0000256" key="3">
    <source>
        <dbReference type="ARBA" id="ARBA00022771"/>
    </source>
</evidence>
<dbReference type="InterPro" id="IPR013087">
    <property type="entry name" value="Znf_C2H2_type"/>
</dbReference>
<name>A0AAV8AR44_9POAL</name>
<reference evidence="11" key="1">
    <citation type="submission" date="2022-08" db="EMBL/GenBank/DDBJ databases">
        <authorList>
            <person name="Marques A."/>
        </authorList>
    </citation>
    <scope>NUCLEOTIDE SEQUENCE</scope>
    <source>
        <strain evidence="11">RhyPub2mFocal</strain>
        <tissue evidence="11">Leaves</tissue>
    </source>
</reference>
<dbReference type="EMBL" id="JAMFTS010000003">
    <property type="protein sequence ID" value="KAJ4770732.1"/>
    <property type="molecule type" value="Genomic_DNA"/>
</dbReference>
<dbReference type="InterPro" id="IPR036236">
    <property type="entry name" value="Znf_C2H2_sf"/>
</dbReference>
<dbReference type="SUPFAM" id="SSF57667">
    <property type="entry name" value="beta-beta-alpha zinc fingers"/>
    <property type="match status" value="1"/>
</dbReference>
<dbReference type="Pfam" id="PF13912">
    <property type="entry name" value="zf-C2H2_6"/>
    <property type="match status" value="1"/>
</dbReference>
<keyword evidence="2" id="KW-0479">Metal-binding</keyword>
<dbReference type="Gene3D" id="3.30.160.60">
    <property type="entry name" value="Classic Zinc Finger"/>
    <property type="match status" value="1"/>
</dbReference>
<evidence type="ECO:0000313" key="11">
    <source>
        <dbReference type="EMBL" id="KAJ4733080.1"/>
    </source>
</evidence>
<evidence type="ECO:0000256" key="7">
    <source>
        <dbReference type="ARBA" id="ARBA00023242"/>
    </source>
</evidence>
<comment type="subcellular location">
    <subcellularLocation>
        <location evidence="1">Nucleus</location>
    </subcellularLocation>
</comment>
<evidence type="ECO:0000256" key="5">
    <source>
        <dbReference type="ARBA" id="ARBA00023015"/>
    </source>
</evidence>
<sequence>MNQSSYWMLAKRKVAERPPTLSPHHSATSSYYETWEERAFAQDYSCIWPPRSYSCTFCRREFRSAQALGGHMNVHRRDRARLRSASSPTDQEPSQNHDAPIVPPVGSYLYSINPNSKAEPKIRPNSLNDVLSPHRSSSQSATLVRSNRCENFVISSVKETSGLNSSVQFIKDLMPTRKLLDLDEFVRVREDESNLKKRELQSETNDSNIITSKRRKVDLIGSPLIITSPSCNREGLEIGVLTLCPGPDEELDLELRLGGAPKIKQIV</sequence>
<evidence type="ECO:0000256" key="9">
    <source>
        <dbReference type="SAM" id="MobiDB-lite"/>
    </source>
</evidence>
<evidence type="ECO:0000256" key="4">
    <source>
        <dbReference type="ARBA" id="ARBA00022833"/>
    </source>
</evidence>
<dbReference type="PANTHER" id="PTHR45801">
    <property type="entry name" value="OS07G0101800 PROTEIN"/>
    <property type="match status" value="1"/>
</dbReference>
<evidence type="ECO:0000256" key="2">
    <source>
        <dbReference type="ARBA" id="ARBA00022723"/>
    </source>
</evidence>
<keyword evidence="5" id="KW-0805">Transcription regulation</keyword>
<evidence type="ECO:0000313" key="13">
    <source>
        <dbReference type="Proteomes" id="UP001140206"/>
    </source>
</evidence>
<dbReference type="GO" id="GO:0005634">
    <property type="term" value="C:nucleus"/>
    <property type="evidence" value="ECO:0007669"/>
    <property type="project" value="UniProtKB-SubCell"/>
</dbReference>
<keyword evidence="13" id="KW-1185">Reference proteome</keyword>
<dbReference type="PROSITE" id="PS00028">
    <property type="entry name" value="ZINC_FINGER_C2H2_1"/>
    <property type="match status" value="1"/>
</dbReference>